<name>A0ABT3L121_9CYAN</name>
<dbReference type="RefSeq" id="WP_265262871.1">
    <property type="nucleotide sequence ID" value="NZ_JAIHOM010000009.1"/>
</dbReference>
<dbReference type="InterPro" id="IPR011004">
    <property type="entry name" value="Trimer_LpxA-like_sf"/>
</dbReference>
<protein>
    <recommendedName>
        <fullName evidence="4">Carbon dioxide concentrating mechanism protein</fullName>
    </recommendedName>
</protein>
<evidence type="ECO:0000313" key="3">
    <source>
        <dbReference type="Proteomes" id="UP001526426"/>
    </source>
</evidence>
<evidence type="ECO:0008006" key="4">
    <source>
        <dbReference type="Google" id="ProtNLM"/>
    </source>
</evidence>
<dbReference type="Gene3D" id="2.160.10.10">
    <property type="entry name" value="Hexapeptide repeat proteins"/>
    <property type="match status" value="1"/>
</dbReference>
<feature type="region of interest" description="Disordered" evidence="1">
    <location>
        <begin position="124"/>
        <end position="190"/>
    </location>
</feature>
<comment type="caution">
    <text evidence="2">The sequence shown here is derived from an EMBL/GenBank/DDBJ whole genome shotgun (WGS) entry which is preliminary data.</text>
</comment>
<evidence type="ECO:0000256" key="1">
    <source>
        <dbReference type="SAM" id="MobiDB-lite"/>
    </source>
</evidence>
<accession>A0ABT3L121</accession>
<keyword evidence="3" id="KW-1185">Reference proteome</keyword>
<proteinExistence type="predicted"/>
<dbReference type="EMBL" id="JAIHOM010000009">
    <property type="protein sequence ID" value="MCW6035201.1"/>
    <property type="molecule type" value="Genomic_DNA"/>
</dbReference>
<evidence type="ECO:0000313" key="2">
    <source>
        <dbReference type="EMBL" id="MCW6035201.1"/>
    </source>
</evidence>
<feature type="compositionally biased region" description="Low complexity" evidence="1">
    <location>
        <begin position="133"/>
        <end position="145"/>
    </location>
</feature>
<dbReference type="Proteomes" id="UP001526426">
    <property type="component" value="Unassembled WGS sequence"/>
</dbReference>
<reference evidence="2 3" key="1">
    <citation type="submission" date="2021-08" db="EMBL/GenBank/DDBJ databases">
        <title>Draft genome sequence of Spirulina subsalsa with high tolerance to salinity and hype-accumulation of phycocyanin.</title>
        <authorList>
            <person name="Pei H."/>
            <person name="Jiang L."/>
        </authorList>
    </citation>
    <scope>NUCLEOTIDE SEQUENCE [LARGE SCALE GENOMIC DNA]</scope>
    <source>
        <strain evidence="2 3">FACHB-351</strain>
    </source>
</reference>
<gene>
    <name evidence="2" type="ORF">K4A83_02800</name>
</gene>
<dbReference type="SUPFAM" id="SSF51161">
    <property type="entry name" value="Trimeric LpxA-like enzymes"/>
    <property type="match status" value="1"/>
</dbReference>
<organism evidence="2 3">
    <name type="scientific">Spirulina subsalsa FACHB-351</name>
    <dbReference type="NCBI Taxonomy" id="234711"/>
    <lineage>
        <taxon>Bacteria</taxon>
        <taxon>Bacillati</taxon>
        <taxon>Cyanobacteriota</taxon>
        <taxon>Cyanophyceae</taxon>
        <taxon>Spirulinales</taxon>
        <taxon>Spirulinaceae</taxon>
        <taxon>Spirulina</taxon>
    </lineage>
</organism>
<sequence>MPLQPLQLVDTPTVRINGDVTIHPSAAIAPGVILQAAPQSQIIIAAGACIGMGVILNAYQGTIELETGVSLGPGVLIVGQCKIGANTCIGGATTIYNADVPALQVIPAGSLIGDPSRQVVISETPALESSPVESSTADSSSLTDDLWSEDSPPEEPPQWTEGELETTAPQPEAQEFFQDSEESVKPPGTPVFGKVYVNQLLLTLFPQGHSLNQRNGDEK</sequence>